<protein>
    <submittedName>
        <fullName evidence="2">Uncharacterized protein</fullName>
    </submittedName>
</protein>
<evidence type="ECO:0000313" key="2">
    <source>
        <dbReference type="EMBL" id="EQM75847.1"/>
    </source>
</evidence>
<keyword evidence="1" id="KW-0812">Transmembrane</keyword>
<accession>T5KIP1</accession>
<feature type="transmembrane region" description="Helical" evidence="1">
    <location>
        <begin position="28"/>
        <end position="49"/>
    </location>
</feature>
<dbReference type="EMBL" id="ATAO01000195">
    <property type="protein sequence ID" value="EQM75847.1"/>
    <property type="molecule type" value="Genomic_DNA"/>
</dbReference>
<gene>
    <name evidence="2" type="ORF">L687_02065</name>
</gene>
<feature type="transmembrane region" description="Helical" evidence="1">
    <location>
        <begin position="84"/>
        <end position="101"/>
    </location>
</feature>
<keyword evidence="1" id="KW-1133">Transmembrane helix</keyword>
<organism evidence="2 3">
    <name type="scientific">Microbacterium maritypicum MF109</name>
    <dbReference type="NCBI Taxonomy" id="1333857"/>
    <lineage>
        <taxon>Bacteria</taxon>
        <taxon>Bacillati</taxon>
        <taxon>Actinomycetota</taxon>
        <taxon>Actinomycetes</taxon>
        <taxon>Micrococcales</taxon>
        <taxon>Microbacteriaceae</taxon>
        <taxon>Microbacterium</taxon>
    </lineage>
</organism>
<name>T5KIP1_MICMQ</name>
<keyword evidence="1" id="KW-0472">Membrane</keyword>
<proteinExistence type="predicted"/>
<evidence type="ECO:0000313" key="3">
    <source>
        <dbReference type="Proteomes" id="UP000016033"/>
    </source>
</evidence>
<dbReference type="RefSeq" id="WP_021200279.1">
    <property type="nucleotide sequence ID" value="NZ_ATAO01000195.1"/>
</dbReference>
<dbReference type="Proteomes" id="UP000016033">
    <property type="component" value="Unassembled WGS sequence"/>
</dbReference>
<dbReference type="PATRIC" id="fig|1333857.3.peg.2322"/>
<feature type="transmembrane region" description="Helical" evidence="1">
    <location>
        <begin position="113"/>
        <end position="137"/>
    </location>
</feature>
<dbReference type="AlphaFoldDB" id="T5KIP1"/>
<reference evidence="2 3" key="1">
    <citation type="journal article" date="2013" name="Genome Announc.">
        <title>Whole-genome sequences of five oyster-associated bacteria show potential for crude oil hydrocarbon degradation.</title>
        <authorList>
            <person name="Chauhan A."/>
            <person name="Green S."/>
            <person name="Pathak A."/>
            <person name="Thomas J."/>
            <person name="Venkatramanan R."/>
        </authorList>
    </citation>
    <scope>NUCLEOTIDE SEQUENCE [LARGE SCALE GENOMIC DNA]</scope>
    <source>
        <strain evidence="2 3">MF109</strain>
    </source>
</reference>
<evidence type="ECO:0000256" key="1">
    <source>
        <dbReference type="SAM" id="Phobius"/>
    </source>
</evidence>
<sequence length="169" mass="17467">MSLAPTSPTSTAVTGLPGVAVISRIRRVVIVALIAALVYPTLMVASRGYCPGGFDGSGGFIDASGRPVDEAPLCVQLTLGPNPLVYLGIAAIVLLALGRVMNASDQAAALKTLNRASIGVAVLVGLAIVVSHIWFFMIPMEEFTSGSWTVFSPFPFGSIDVTTTPMSGE</sequence>
<comment type="caution">
    <text evidence="2">The sequence shown here is derived from an EMBL/GenBank/DDBJ whole genome shotgun (WGS) entry which is preliminary data.</text>
</comment>